<reference evidence="5" key="2">
    <citation type="submission" date="2016-10" db="EMBL/GenBank/DDBJ databases">
        <authorList>
            <person name="de Groot N.N."/>
        </authorList>
    </citation>
    <scope>NUCLEOTIDE SEQUENCE [LARGE SCALE GENOMIC DNA]</scope>
    <source>
        <strain evidence="5">CDM_6</strain>
    </source>
</reference>
<feature type="compositionally biased region" description="Polar residues" evidence="1">
    <location>
        <begin position="38"/>
        <end position="66"/>
    </location>
</feature>
<dbReference type="Pfam" id="PF25925">
    <property type="entry name" value="DUF7970"/>
    <property type="match status" value="1"/>
</dbReference>
<name>A0A1I0J9W9_9EURY</name>
<dbReference type="InterPro" id="IPR058276">
    <property type="entry name" value="DUF7970"/>
</dbReference>
<protein>
    <submittedName>
        <fullName evidence="5">Uncharacterized protein</fullName>
    </submittedName>
</protein>
<gene>
    <name evidence="2" type="ORF">BDK88_3419</name>
    <name evidence="3" type="ORF">BDK88_3637</name>
    <name evidence="5" type="ORF">SAMN04488694_1364</name>
    <name evidence="4" type="ORF">SAMN05192552_10365</name>
</gene>
<dbReference type="EMBL" id="FMZP01000036">
    <property type="protein sequence ID" value="SDD63570.1"/>
    <property type="molecule type" value="Genomic_DNA"/>
</dbReference>
<dbReference type="EMBL" id="FOIC01000036">
    <property type="protein sequence ID" value="SEU06794.1"/>
    <property type="molecule type" value="Genomic_DNA"/>
</dbReference>
<reference evidence="6 8" key="1">
    <citation type="submission" date="2016-10" db="EMBL/GenBank/DDBJ databases">
        <authorList>
            <person name="Varghese N."/>
            <person name="Submissions S."/>
        </authorList>
    </citation>
    <scope>NUCLEOTIDE SEQUENCE [LARGE SCALE GENOMIC DNA]</scope>
    <source>
        <strain evidence="4 8">CDM_1</strain>
        <strain evidence="6">CDM_6</strain>
    </source>
</reference>
<sequence>MKSGGQNPFADETEQSDQPEEQEEEVSTTGQSEEQEKVVSNTGNTDQSDQAGGQKDTVSNTGQTDQVDLEENPAQSGSNTSQFDRSDLPRIVVRDSVKEDRDGGVHQLFVYQDTEDKEKQARRDLEDRFDDDLYKLDAREAIYLAGMQNLDDAEDILREWGMDF</sequence>
<reference evidence="2 7" key="3">
    <citation type="submission" date="2019-02" db="EMBL/GenBank/DDBJ databases">
        <title>Genomic Encyclopedia of Archaeal and Bacterial Type Strains, Phase II (KMG-II): from individual species to whole genera.</title>
        <authorList>
            <person name="Goeker M."/>
        </authorList>
    </citation>
    <scope>NUCLEOTIDE SEQUENCE [LARGE SCALE GENOMIC DNA]</scope>
    <source>
        <strain evidence="2 7">DSM 18328</strain>
    </source>
</reference>
<dbReference type="AlphaFoldDB" id="A0A1I0J9W9"/>
<proteinExistence type="predicted"/>
<dbReference type="Proteomes" id="UP000324021">
    <property type="component" value="Unassembled WGS sequence"/>
</dbReference>
<evidence type="ECO:0000313" key="8">
    <source>
        <dbReference type="Proteomes" id="UP000324021"/>
    </source>
</evidence>
<keyword evidence="6" id="KW-1185">Reference proteome</keyword>
<accession>A0A1I0J9W9</accession>
<dbReference type="Proteomes" id="UP000199320">
    <property type="component" value="Unassembled WGS sequence"/>
</dbReference>
<evidence type="ECO:0000256" key="1">
    <source>
        <dbReference type="SAM" id="MobiDB-lite"/>
    </source>
</evidence>
<feature type="region of interest" description="Disordered" evidence="1">
    <location>
        <begin position="1"/>
        <end position="90"/>
    </location>
</feature>
<organism evidence="5 6">
    <name type="scientific">Natrinema hispanicum</name>
    <dbReference type="NCBI Taxonomy" id="392421"/>
    <lineage>
        <taxon>Archaea</taxon>
        <taxon>Methanobacteriati</taxon>
        <taxon>Methanobacteriota</taxon>
        <taxon>Stenosarchaea group</taxon>
        <taxon>Halobacteria</taxon>
        <taxon>Halobacteriales</taxon>
        <taxon>Natrialbaceae</taxon>
        <taxon>Natrinema</taxon>
    </lineage>
</organism>
<evidence type="ECO:0000313" key="4">
    <source>
        <dbReference type="EMBL" id="SDD63570.1"/>
    </source>
</evidence>
<dbReference type="Proteomes" id="UP000291097">
    <property type="component" value="Unassembled WGS sequence"/>
</dbReference>
<dbReference type="EMBL" id="SHMP01000007">
    <property type="protein sequence ID" value="RZV06618.1"/>
    <property type="molecule type" value="Genomic_DNA"/>
</dbReference>
<evidence type="ECO:0000313" key="3">
    <source>
        <dbReference type="EMBL" id="RZV06618.1"/>
    </source>
</evidence>
<dbReference type="STRING" id="392421.SAMN04488694_1364"/>
<dbReference type="EMBL" id="SHMP01000007">
    <property type="protein sequence ID" value="RZV06423.1"/>
    <property type="molecule type" value="Genomic_DNA"/>
</dbReference>
<feature type="compositionally biased region" description="Polar residues" evidence="1">
    <location>
        <begin position="73"/>
        <end position="83"/>
    </location>
</feature>
<evidence type="ECO:0000313" key="2">
    <source>
        <dbReference type="EMBL" id="RZV06423.1"/>
    </source>
</evidence>
<evidence type="ECO:0000313" key="6">
    <source>
        <dbReference type="Proteomes" id="UP000199320"/>
    </source>
</evidence>
<feature type="compositionally biased region" description="Acidic residues" evidence="1">
    <location>
        <begin position="11"/>
        <end position="26"/>
    </location>
</feature>
<dbReference type="OrthoDB" id="205962at2157"/>
<dbReference type="RefSeq" id="WP_092935436.1">
    <property type="nucleotide sequence ID" value="NZ_FMZP01000036.1"/>
</dbReference>
<evidence type="ECO:0000313" key="7">
    <source>
        <dbReference type="Proteomes" id="UP000291097"/>
    </source>
</evidence>
<evidence type="ECO:0000313" key="5">
    <source>
        <dbReference type="EMBL" id="SEU06794.1"/>
    </source>
</evidence>